<reference evidence="3" key="1">
    <citation type="journal article" date="2019" name="Int. J. Syst. Evol. Microbiol.">
        <title>The Global Catalogue of Microorganisms (GCM) 10K type strain sequencing project: providing services to taxonomists for standard genome sequencing and annotation.</title>
        <authorList>
            <consortium name="The Broad Institute Genomics Platform"/>
            <consortium name="The Broad Institute Genome Sequencing Center for Infectious Disease"/>
            <person name="Wu L."/>
            <person name="Ma J."/>
        </authorList>
    </citation>
    <scope>NUCLEOTIDE SEQUENCE [LARGE SCALE GENOMIC DNA]</scope>
    <source>
        <strain evidence="3">JCM 16904</strain>
    </source>
</reference>
<comment type="caution">
    <text evidence="2">The sequence shown here is derived from an EMBL/GenBank/DDBJ whole genome shotgun (WGS) entry which is preliminary data.</text>
</comment>
<dbReference type="EMBL" id="BAAAZP010000120">
    <property type="protein sequence ID" value="GAA3690903.1"/>
    <property type="molecule type" value="Genomic_DNA"/>
</dbReference>
<keyword evidence="3" id="KW-1185">Reference proteome</keyword>
<organism evidence="2 3">
    <name type="scientific">Nonomuraea antimicrobica</name>
    <dbReference type="NCBI Taxonomy" id="561173"/>
    <lineage>
        <taxon>Bacteria</taxon>
        <taxon>Bacillati</taxon>
        <taxon>Actinomycetota</taxon>
        <taxon>Actinomycetes</taxon>
        <taxon>Streptosporangiales</taxon>
        <taxon>Streptosporangiaceae</taxon>
        <taxon>Nonomuraea</taxon>
    </lineage>
</organism>
<accession>A0ABP7CHS7</accession>
<evidence type="ECO:0000313" key="3">
    <source>
        <dbReference type="Proteomes" id="UP001500902"/>
    </source>
</evidence>
<feature type="transmembrane region" description="Helical" evidence="1">
    <location>
        <begin position="77"/>
        <end position="96"/>
    </location>
</feature>
<dbReference type="Proteomes" id="UP001500902">
    <property type="component" value="Unassembled WGS sequence"/>
</dbReference>
<feature type="transmembrane region" description="Helical" evidence="1">
    <location>
        <begin position="53"/>
        <end position="71"/>
    </location>
</feature>
<gene>
    <name evidence="2" type="ORF">GCM10022224_065420</name>
</gene>
<sequence>MSVGRRVVVSRRPAALGHGPASVRPASVRSFDGSAATDVPAIVGLQLRQGLRTVAAVGGLLVGAPVLAAWVPDPWAWVALSVAMQAAWVALAVRQLRRAERLER</sequence>
<proteinExistence type="predicted"/>
<evidence type="ECO:0000256" key="1">
    <source>
        <dbReference type="SAM" id="Phobius"/>
    </source>
</evidence>
<keyword evidence="1" id="KW-0812">Transmembrane</keyword>
<protein>
    <submittedName>
        <fullName evidence="2">Uncharacterized protein</fullName>
    </submittedName>
</protein>
<keyword evidence="1" id="KW-0472">Membrane</keyword>
<evidence type="ECO:0000313" key="2">
    <source>
        <dbReference type="EMBL" id="GAA3690903.1"/>
    </source>
</evidence>
<name>A0ABP7CHS7_9ACTN</name>
<dbReference type="RefSeq" id="WP_344886677.1">
    <property type="nucleotide sequence ID" value="NZ_BAAAZP010000120.1"/>
</dbReference>
<keyword evidence="1" id="KW-1133">Transmembrane helix</keyword>